<organism evidence="2 3">
    <name type="scientific">Mucilaginibacter frigoritolerans</name>
    <dbReference type="NCBI Taxonomy" id="652788"/>
    <lineage>
        <taxon>Bacteria</taxon>
        <taxon>Pseudomonadati</taxon>
        <taxon>Bacteroidota</taxon>
        <taxon>Sphingobacteriia</taxon>
        <taxon>Sphingobacteriales</taxon>
        <taxon>Sphingobacteriaceae</taxon>
        <taxon>Mucilaginibacter</taxon>
    </lineage>
</organism>
<dbReference type="Proteomes" id="UP000317010">
    <property type="component" value="Unassembled WGS sequence"/>
</dbReference>
<dbReference type="Pfam" id="PF14344">
    <property type="entry name" value="DUF4397"/>
    <property type="match status" value="1"/>
</dbReference>
<gene>
    <name evidence="2" type="ORF">JN11_01530</name>
</gene>
<sequence length="226" mass="24373">MDKRFSVLWVMAAVLIVFYSCKNNDEVFAKKVTTGLNIVNASVDTLNFFLNGTRQNNTSSLYPGGQSYYLSVPAGIQNYQFKKIGTSAILFSLPEDLTDSTYTSVFVYGPSASETLKTTDQLDTITGHLDTTQVRFVNVSPDAGALNVFVGDTISFASVAFKSSSSFAAMASGVKEIKIYQASTSLLLKDTSIVFQPAYIYTLYSKGLLKGTGTAAFNVGVAINVN</sequence>
<keyword evidence="3" id="KW-1185">Reference proteome</keyword>
<evidence type="ECO:0000313" key="3">
    <source>
        <dbReference type="Proteomes" id="UP000317010"/>
    </source>
</evidence>
<name>A0A562UAR4_9SPHI</name>
<reference evidence="2 3" key="1">
    <citation type="submission" date="2019-07" db="EMBL/GenBank/DDBJ databases">
        <title>Genomic Encyclopedia of Archaeal and Bacterial Type Strains, Phase II (KMG-II): from individual species to whole genera.</title>
        <authorList>
            <person name="Goeker M."/>
        </authorList>
    </citation>
    <scope>NUCLEOTIDE SEQUENCE [LARGE SCALE GENOMIC DNA]</scope>
    <source>
        <strain evidence="2 3">ATCC BAA-1854</strain>
    </source>
</reference>
<accession>A0A562UAR4</accession>
<dbReference type="PROSITE" id="PS51257">
    <property type="entry name" value="PROKAR_LIPOPROTEIN"/>
    <property type="match status" value="1"/>
</dbReference>
<dbReference type="InterPro" id="IPR025510">
    <property type="entry name" value="DUF4397"/>
</dbReference>
<proteinExistence type="predicted"/>
<dbReference type="EMBL" id="VLLI01000003">
    <property type="protein sequence ID" value="TWJ02557.1"/>
    <property type="molecule type" value="Genomic_DNA"/>
</dbReference>
<comment type="caution">
    <text evidence="2">The sequence shown here is derived from an EMBL/GenBank/DDBJ whole genome shotgun (WGS) entry which is preliminary data.</text>
</comment>
<evidence type="ECO:0000259" key="1">
    <source>
        <dbReference type="Pfam" id="PF14344"/>
    </source>
</evidence>
<dbReference type="AlphaFoldDB" id="A0A562UAR4"/>
<evidence type="ECO:0000313" key="2">
    <source>
        <dbReference type="EMBL" id="TWJ02557.1"/>
    </source>
</evidence>
<dbReference type="OrthoDB" id="9792011at2"/>
<protein>
    <submittedName>
        <fullName evidence="2">Uncharacterized protein DUF4397</fullName>
    </submittedName>
</protein>
<feature type="domain" description="DUF4397" evidence="1">
    <location>
        <begin position="36"/>
        <end position="148"/>
    </location>
</feature>
<dbReference type="RefSeq" id="WP_144911256.1">
    <property type="nucleotide sequence ID" value="NZ_VLLI01000003.1"/>
</dbReference>